<dbReference type="Proteomes" id="UP000077875">
    <property type="component" value="Chromosome"/>
</dbReference>
<accession>A0A172YF17</accession>
<sequence length="93" mass="10922">MRRRRALELLYCRALDAAQNAMISMPTLLNLSILALASLPVLWRWWQWCRRGGAWWPRRDDEPQRRAFAREVKGPLFASLSLAVLAMLVLHHR</sequence>
<reference evidence="2 3" key="1">
    <citation type="submission" date="2016-04" db="EMBL/GenBank/DDBJ databases">
        <title>Complete Genome Sequence of Halotalea alkalilenta IHB B 13600.</title>
        <authorList>
            <person name="Swarnkar M.K."/>
            <person name="Sharma A."/>
            <person name="Kaushal K."/>
            <person name="Soni R."/>
            <person name="Rana S."/>
            <person name="Singh A.K."/>
            <person name="Gulati A."/>
        </authorList>
    </citation>
    <scope>NUCLEOTIDE SEQUENCE [LARGE SCALE GENOMIC DNA]</scope>
    <source>
        <strain evidence="2 3">IHB B 13600</strain>
    </source>
</reference>
<evidence type="ECO:0000256" key="1">
    <source>
        <dbReference type="SAM" id="Phobius"/>
    </source>
</evidence>
<keyword evidence="3" id="KW-1185">Reference proteome</keyword>
<keyword evidence="1" id="KW-0812">Transmembrane</keyword>
<keyword evidence="1" id="KW-0472">Membrane</keyword>
<dbReference type="STRING" id="376489.A5892_10605"/>
<organism evidence="2 3">
    <name type="scientific">Halotalea alkalilenta</name>
    <dbReference type="NCBI Taxonomy" id="376489"/>
    <lineage>
        <taxon>Bacteria</taxon>
        <taxon>Pseudomonadati</taxon>
        <taxon>Pseudomonadota</taxon>
        <taxon>Gammaproteobacteria</taxon>
        <taxon>Oceanospirillales</taxon>
        <taxon>Halomonadaceae</taxon>
        <taxon>Halotalea</taxon>
    </lineage>
</organism>
<keyword evidence="1" id="KW-1133">Transmembrane helix</keyword>
<feature type="transmembrane region" description="Helical" evidence="1">
    <location>
        <begin position="72"/>
        <end position="90"/>
    </location>
</feature>
<evidence type="ECO:0000313" key="3">
    <source>
        <dbReference type="Proteomes" id="UP000077875"/>
    </source>
</evidence>
<protein>
    <submittedName>
        <fullName evidence="2">Uncharacterized protein</fullName>
    </submittedName>
</protein>
<dbReference type="AlphaFoldDB" id="A0A172YF17"/>
<evidence type="ECO:0000313" key="2">
    <source>
        <dbReference type="EMBL" id="ANF57858.1"/>
    </source>
</evidence>
<gene>
    <name evidence="2" type="ORF">A5892_10605</name>
</gene>
<dbReference type="EMBL" id="CP015243">
    <property type="protein sequence ID" value="ANF57858.1"/>
    <property type="molecule type" value="Genomic_DNA"/>
</dbReference>
<name>A0A172YF17_9GAMM</name>
<feature type="transmembrane region" description="Helical" evidence="1">
    <location>
        <begin position="21"/>
        <end position="46"/>
    </location>
</feature>
<dbReference type="KEGG" id="haa:A5892_10605"/>
<proteinExistence type="predicted"/>